<keyword evidence="1" id="KW-0812">Transmembrane</keyword>
<comment type="caution">
    <text evidence="2">The sequence shown here is derived from an EMBL/GenBank/DDBJ whole genome shotgun (WGS) entry which is preliminary data.</text>
</comment>
<feature type="transmembrane region" description="Helical" evidence="1">
    <location>
        <begin position="71"/>
        <end position="88"/>
    </location>
</feature>
<dbReference type="RefSeq" id="WP_386713012.1">
    <property type="nucleotide sequence ID" value="NZ_JBHXIJ010000070.1"/>
</dbReference>
<evidence type="ECO:0000313" key="3">
    <source>
        <dbReference type="Proteomes" id="UP001598448"/>
    </source>
</evidence>
<dbReference type="Proteomes" id="UP001598448">
    <property type="component" value="Unassembled WGS sequence"/>
</dbReference>
<reference evidence="2 3" key="1">
    <citation type="submission" date="2024-09" db="EMBL/GenBank/DDBJ databases">
        <title>The Natural Products Discovery Center: Release of the First 8490 Sequenced Strains for Exploring Actinobacteria Biosynthetic Diversity.</title>
        <authorList>
            <person name="Kalkreuter E."/>
            <person name="Kautsar S.A."/>
            <person name="Yang D."/>
            <person name="Bader C.D."/>
            <person name="Teijaro C.N."/>
            <person name="Fluegel L."/>
            <person name="Davis C.M."/>
            <person name="Simpson J.R."/>
            <person name="Lauterbach L."/>
            <person name="Steele A.D."/>
            <person name="Gui C."/>
            <person name="Meng S."/>
            <person name="Li G."/>
            <person name="Viehrig K."/>
            <person name="Ye F."/>
            <person name="Su P."/>
            <person name="Kiefer A.F."/>
            <person name="Nichols A."/>
            <person name="Cepeda A.J."/>
            <person name="Yan W."/>
            <person name="Fan B."/>
            <person name="Jiang Y."/>
            <person name="Adhikari A."/>
            <person name="Zheng C.-J."/>
            <person name="Schuster L."/>
            <person name="Cowan T.M."/>
            <person name="Smanski M.J."/>
            <person name="Chevrette M.G."/>
            <person name="De Carvalho L.P.S."/>
            <person name="Shen B."/>
        </authorList>
    </citation>
    <scope>NUCLEOTIDE SEQUENCE [LARGE SCALE GENOMIC DNA]</scope>
    <source>
        <strain evidence="2 3">NPDC058348</strain>
    </source>
</reference>
<gene>
    <name evidence="2" type="ORF">ACFWJN_12630</name>
</gene>
<name>A0ABW6FJE5_9ACTN</name>
<evidence type="ECO:0000313" key="2">
    <source>
        <dbReference type="EMBL" id="MFD5099801.1"/>
    </source>
</evidence>
<dbReference type="EMBL" id="JBHXIJ010000070">
    <property type="protein sequence ID" value="MFD5099801.1"/>
    <property type="molecule type" value="Genomic_DNA"/>
</dbReference>
<accession>A0ABW6FJE5</accession>
<feature type="transmembrane region" description="Helical" evidence="1">
    <location>
        <begin position="14"/>
        <end position="31"/>
    </location>
</feature>
<sequence>MTLARNLPDDATEWWIFLGVAALYLGSRWFLAWRQARRDGDSDPVRTAFAEEEPDAASMAFSGGFRSYRQFFGVLAAAVVVVLVVTLTEDRLEMVLMCTLVPVLVMALAYLDFRQARTARARA</sequence>
<keyword evidence="3" id="KW-1185">Reference proteome</keyword>
<organism evidence="2 3">
    <name type="scientific">Streptomyces albidochromogenes</name>
    <dbReference type="NCBI Taxonomy" id="329524"/>
    <lineage>
        <taxon>Bacteria</taxon>
        <taxon>Bacillati</taxon>
        <taxon>Actinomycetota</taxon>
        <taxon>Actinomycetes</taxon>
        <taxon>Kitasatosporales</taxon>
        <taxon>Streptomycetaceae</taxon>
        <taxon>Streptomyces</taxon>
    </lineage>
</organism>
<keyword evidence="1" id="KW-0472">Membrane</keyword>
<keyword evidence="1" id="KW-1133">Transmembrane helix</keyword>
<feature type="transmembrane region" description="Helical" evidence="1">
    <location>
        <begin position="94"/>
        <end position="113"/>
    </location>
</feature>
<evidence type="ECO:0000256" key="1">
    <source>
        <dbReference type="SAM" id="Phobius"/>
    </source>
</evidence>
<proteinExistence type="predicted"/>
<protein>
    <submittedName>
        <fullName evidence="2">Uncharacterized protein</fullName>
    </submittedName>
</protein>